<feature type="domain" description="Cytochrome c" evidence="8">
    <location>
        <begin position="246"/>
        <end position="423"/>
    </location>
</feature>
<dbReference type="Proteomes" id="UP000269669">
    <property type="component" value="Unassembled WGS sequence"/>
</dbReference>
<keyword evidence="10" id="KW-1185">Reference proteome</keyword>
<comment type="caution">
    <text evidence="9">The sequence shown here is derived from an EMBL/GenBank/DDBJ whole genome shotgun (WGS) entry which is preliminary data.</text>
</comment>
<evidence type="ECO:0000259" key="8">
    <source>
        <dbReference type="PROSITE" id="PS51007"/>
    </source>
</evidence>
<keyword evidence="6 7" id="KW-0408">Iron</keyword>
<evidence type="ECO:0000256" key="5">
    <source>
        <dbReference type="ARBA" id="ARBA00023002"/>
    </source>
</evidence>
<evidence type="ECO:0000256" key="1">
    <source>
        <dbReference type="ARBA" id="ARBA00004196"/>
    </source>
</evidence>
<keyword evidence="3 7" id="KW-0479">Metal-binding</keyword>
<dbReference type="GO" id="GO:0030313">
    <property type="term" value="C:cell envelope"/>
    <property type="evidence" value="ECO:0007669"/>
    <property type="project" value="UniProtKB-SubCell"/>
</dbReference>
<accession>A0A3R9R035</accession>
<evidence type="ECO:0000256" key="7">
    <source>
        <dbReference type="PROSITE-ProRule" id="PRU00433"/>
    </source>
</evidence>
<name>A0A3R9R035_9BACT</name>
<keyword evidence="5" id="KW-0560">Oxidoreductase</keyword>
<dbReference type="SUPFAM" id="SSF46626">
    <property type="entry name" value="Cytochrome c"/>
    <property type="match status" value="2"/>
</dbReference>
<evidence type="ECO:0000256" key="2">
    <source>
        <dbReference type="ARBA" id="ARBA00022617"/>
    </source>
</evidence>
<keyword evidence="4" id="KW-0732">Signal</keyword>
<evidence type="ECO:0000256" key="4">
    <source>
        <dbReference type="ARBA" id="ARBA00022729"/>
    </source>
</evidence>
<dbReference type="GO" id="GO:0004130">
    <property type="term" value="F:cytochrome-c peroxidase activity"/>
    <property type="evidence" value="ECO:0007669"/>
    <property type="project" value="TreeGrafter"/>
</dbReference>
<dbReference type="GO" id="GO:0046872">
    <property type="term" value="F:metal ion binding"/>
    <property type="evidence" value="ECO:0007669"/>
    <property type="project" value="UniProtKB-KW"/>
</dbReference>
<dbReference type="InterPro" id="IPR004852">
    <property type="entry name" value="Di-haem_cyt_c_peroxidsae"/>
</dbReference>
<dbReference type="PANTHER" id="PTHR30600">
    <property type="entry name" value="CYTOCHROME C PEROXIDASE-RELATED"/>
    <property type="match status" value="1"/>
</dbReference>
<dbReference type="InterPro" id="IPR051395">
    <property type="entry name" value="Cytochrome_c_Peroxidase/MauG"/>
</dbReference>
<dbReference type="EMBL" id="RSDW01000001">
    <property type="protein sequence ID" value="RSL14735.1"/>
    <property type="molecule type" value="Genomic_DNA"/>
</dbReference>
<evidence type="ECO:0000256" key="3">
    <source>
        <dbReference type="ARBA" id="ARBA00022723"/>
    </source>
</evidence>
<dbReference type="GO" id="GO:0020037">
    <property type="term" value="F:heme binding"/>
    <property type="evidence" value="ECO:0007669"/>
    <property type="project" value="InterPro"/>
</dbReference>
<protein>
    <submittedName>
        <fullName evidence="9">Cytochrome c peroxidase</fullName>
    </submittedName>
</protein>
<dbReference type="GO" id="GO:0009055">
    <property type="term" value="F:electron transfer activity"/>
    <property type="evidence" value="ECO:0007669"/>
    <property type="project" value="InterPro"/>
</dbReference>
<proteinExistence type="predicted"/>
<dbReference type="PROSITE" id="PS51007">
    <property type="entry name" value="CYTC"/>
    <property type="match status" value="2"/>
</dbReference>
<organism evidence="9 10">
    <name type="scientific">Edaphobacter aggregans</name>
    <dbReference type="NCBI Taxonomy" id="570835"/>
    <lineage>
        <taxon>Bacteria</taxon>
        <taxon>Pseudomonadati</taxon>
        <taxon>Acidobacteriota</taxon>
        <taxon>Terriglobia</taxon>
        <taxon>Terriglobales</taxon>
        <taxon>Acidobacteriaceae</taxon>
        <taxon>Edaphobacter</taxon>
    </lineage>
</organism>
<keyword evidence="2 7" id="KW-0349">Heme</keyword>
<keyword evidence="9" id="KW-0575">Peroxidase</keyword>
<feature type="domain" description="Cytochrome c" evidence="8">
    <location>
        <begin position="56"/>
        <end position="172"/>
    </location>
</feature>
<dbReference type="InterPro" id="IPR009056">
    <property type="entry name" value="Cyt_c-like_dom"/>
</dbReference>
<dbReference type="Pfam" id="PF03150">
    <property type="entry name" value="CCP_MauG"/>
    <property type="match status" value="1"/>
</dbReference>
<gene>
    <name evidence="9" type="ORF">EDE15_0200</name>
</gene>
<dbReference type="PANTHER" id="PTHR30600:SF10">
    <property type="entry name" value="BLL6722 PROTEIN"/>
    <property type="match status" value="1"/>
</dbReference>
<dbReference type="Gene3D" id="1.10.760.10">
    <property type="entry name" value="Cytochrome c-like domain"/>
    <property type="match status" value="2"/>
</dbReference>
<dbReference type="PROSITE" id="PS51257">
    <property type="entry name" value="PROKAR_LIPOPROTEIN"/>
    <property type="match status" value="1"/>
</dbReference>
<comment type="subcellular location">
    <subcellularLocation>
        <location evidence="1">Cell envelope</location>
    </subcellularLocation>
</comment>
<evidence type="ECO:0000313" key="10">
    <source>
        <dbReference type="Proteomes" id="UP000269669"/>
    </source>
</evidence>
<dbReference type="AlphaFoldDB" id="A0A3R9R035"/>
<reference evidence="9 10" key="1">
    <citation type="submission" date="2018-12" db="EMBL/GenBank/DDBJ databases">
        <title>Sequencing of bacterial isolates from soil warming experiment in Harvard Forest, Massachusetts, USA.</title>
        <authorList>
            <person name="Deangelis K."/>
        </authorList>
    </citation>
    <scope>NUCLEOTIDE SEQUENCE [LARGE SCALE GENOMIC DNA]</scope>
    <source>
        <strain evidence="9 10">EB153</strain>
    </source>
</reference>
<dbReference type="InterPro" id="IPR036909">
    <property type="entry name" value="Cyt_c-like_dom_sf"/>
</dbReference>
<sequence length="436" mass="48266">MLKSNYFLQSIGRVRPVLTALSMTLVAILWLVGCASRPAKLRQVDAVKPAVHELSPAASLGKLIFFDSTLSASGRVSCSSCHDPEHAYGPANAMAVQFGGVKLDRQGARAVPSLRYTLLHVPRWHQEWAASRFERIEELAKGDNPPTGGLGWDGRFNTPSAQAAFPLLNPDEMANPDAEHVAAAVRKAPYAAEFRRVFGEHVLEDPQKTLAAVGTAVERFQFEDPSFYPLSSRFDQWMDGKVQLTETEQRGFALFNDPARGNCASCHLSQRGADGSHPIFTDFQFEALGVPRNRELKANRVASYYDMGLCGPVRSDQRGERGFCGMFRTPTLRNIATRGAFFHNGRFHSLREALEFYVERDTNPEKWYGKGAGGRVEKFDDLPAYLRGNVDVVDEPLTRHPGQAPVWNARDIDDVLAFLNTLTDADAQGPPTSQSR</sequence>
<evidence type="ECO:0000256" key="6">
    <source>
        <dbReference type="ARBA" id="ARBA00023004"/>
    </source>
</evidence>
<evidence type="ECO:0000313" key="9">
    <source>
        <dbReference type="EMBL" id="RSL14735.1"/>
    </source>
</evidence>